<evidence type="ECO:0000313" key="2">
    <source>
        <dbReference type="Proteomes" id="UP001156215"/>
    </source>
</evidence>
<dbReference type="RefSeq" id="WP_269310088.1">
    <property type="nucleotide sequence ID" value="NZ_CP098242.1"/>
</dbReference>
<name>A0A9E9P473_9BURK</name>
<reference evidence="1" key="1">
    <citation type="journal article" date="2022" name="Front. Microbiol.">
        <title>New perspectives on an old grouping: The genomic and phenotypic variability of Oxalobacter formigenes and the implications for calcium oxalate stone prevention.</title>
        <authorList>
            <person name="Chmiel J.A."/>
            <person name="Carr C."/>
            <person name="Stuivenberg G.A."/>
            <person name="Venema R."/>
            <person name="Chanyi R.M."/>
            <person name="Al K.F."/>
            <person name="Giguere D."/>
            <person name="Say H."/>
            <person name="Akouris P.P."/>
            <person name="Dominguez Romero S.A."/>
            <person name="Kwong A."/>
            <person name="Tai V."/>
            <person name="Koval S.F."/>
            <person name="Razvi H."/>
            <person name="Bjazevic J."/>
            <person name="Burton J.P."/>
        </authorList>
    </citation>
    <scope>NUCLEOTIDE SEQUENCE</scope>
    <source>
        <strain evidence="1">WoOx3</strain>
    </source>
</reference>
<gene>
    <name evidence="1" type="ORF">NB640_05000</name>
</gene>
<dbReference type="EMBL" id="CP098242">
    <property type="protein sequence ID" value="WAW10995.1"/>
    <property type="molecule type" value="Genomic_DNA"/>
</dbReference>
<dbReference type="AlphaFoldDB" id="A0A9E9P473"/>
<proteinExistence type="predicted"/>
<evidence type="ECO:0000313" key="1">
    <source>
        <dbReference type="EMBL" id="WAW10995.1"/>
    </source>
</evidence>
<protein>
    <submittedName>
        <fullName evidence="1">Uncharacterized protein</fullName>
    </submittedName>
</protein>
<dbReference type="KEGG" id="ovb:NB640_05000"/>
<organism evidence="1 2">
    <name type="scientific">Oxalobacter vibrioformis</name>
    <dbReference type="NCBI Taxonomy" id="933080"/>
    <lineage>
        <taxon>Bacteria</taxon>
        <taxon>Pseudomonadati</taxon>
        <taxon>Pseudomonadota</taxon>
        <taxon>Betaproteobacteria</taxon>
        <taxon>Burkholderiales</taxon>
        <taxon>Oxalobacteraceae</taxon>
        <taxon>Oxalobacter</taxon>
    </lineage>
</organism>
<accession>A0A9E9P473</accession>
<dbReference type="Proteomes" id="UP001156215">
    <property type="component" value="Chromosome"/>
</dbReference>
<keyword evidence="2" id="KW-1185">Reference proteome</keyword>
<sequence>MSERKPKFDMPVVLSVAAVEHKRLRNKEEYRDTSLSFFVDWAAEKNTVAEKTAKKIVDALTMLDQQVQKEVEEGLMHPEEVAYSLRERKAKFFYELEEINGLTLLSVLTKVTPLLAREARALALELGIGRHQKDYEKAKRYAFQRAAEIWGADKSKRIGFVVDEIENIFRMDDATWPAHVADLKKETIKGWLRKADKDGMLIIPEAARRGGRPKRR</sequence>